<gene>
    <name evidence="2" type="ORF">GPM918_LOCUS24443</name>
    <name evidence="3" type="ORF">OVA965_LOCUS31554</name>
    <name evidence="4" type="ORF">SRO942_LOCUS24442</name>
    <name evidence="5" type="ORF">TMI583_LOCUS32393</name>
</gene>
<keyword evidence="6" id="KW-1185">Reference proteome</keyword>
<dbReference type="Proteomes" id="UP000681722">
    <property type="component" value="Unassembled WGS sequence"/>
</dbReference>
<dbReference type="EMBL" id="CAJNOK010023833">
    <property type="protein sequence ID" value="CAF1368357.1"/>
    <property type="molecule type" value="Genomic_DNA"/>
</dbReference>
<feature type="compositionally biased region" description="Basic and acidic residues" evidence="1">
    <location>
        <begin position="24"/>
        <end position="41"/>
    </location>
</feature>
<name>A0A814XFE0_9BILA</name>
<dbReference type="AlphaFoldDB" id="A0A814XFE0"/>
<feature type="compositionally biased region" description="Acidic residues" evidence="1">
    <location>
        <begin position="42"/>
        <end position="78"/>
    </location>
</feature>
<sequence>MDELIQVLEDVDPAAKASYYKILTSEREFDNSEKGKNGVEERDNEEDSEYDDDEDYEFELSDESEDNDGEAEEDEGNDTNEQNKHHQSSSMKKEVENQYVLHVDVSIQTPGELDYIFFDMQVLEQQNMELRYTCPIDSFYNRE</sequence>
<evidence type="ECO:0000313" key="2">
    <source>
        <dbReference type="EMBL" id="CAF1215812.1"/>
    </source>
</evidence>
<evidence type="ECO:0000313" key="3">
    <source>
        <dbReference type="EMBL" id="CAF1368357.1"/>
    </source>
</evidence>
<evidence type="ECO:0000256" key="1">
    <source>
        <dbReference type="SAM" id="MobiDB-lite"/>
    </source>
</evidence>
<reference evidence="2" key="1">
    <citation type="submission" date="2021-02" db="EMBL/GenBank/DDBJ databases">
        <authorList>
            <person name="Nowell W R."/>
        </authorList>
    </citation>
    <scope>NUCLEOTIDE SEQUENCE</scope>
</reference>
<dbReference type="Proteomes" id="UP000682733">
    <property type="component" value="Unassembled WGS sequence"/>
</dbReference>
<accession>A0A814XFE0</accession>
<protein>
    <submittedName>
        <fullName evidence="2">Uncharacterized protein</fullName>
    </submittedName>
</protein>
<organism evidence="2 6">
    <name type="scientific">Didymodactylos carnosus</name>
    <dbReference type="NCBI Taxonomy" id="1234261"/>
    <lineage>
        <taxon>Eukaryota</taxon>
        <taxon>Metazoa</taxon>
        <taxon>Spiralia</taxon>
        <taxon>Gnathifera</taxon>
        <taxon>Rotifera</taxon>
        <taxon>Eurotatoria</taxon>
        <taxon>Bdelloidea</taxon>
        <taxon>Philodinida</taxon>
        <taxon>Philodinidae</taxon>
        <taxon>Didymodactylos</taxon>
    </lineage>
</organism>
<evidence type="ECO:0000313" key="5">
    <source>
        <dbReference type="EMBL" id="CAF4177748.1"/>
    </source>
</evidence>
<dbReference type="Proteomes" id="UP000677228">
    <property type="component" value="Unassembled WGS sequence"/>
</dbReference>
<evidence type="ECO:0000313" key="6">
    <source>
        <dbReference type="Proteomes" id="UP000663829"/>
    </source>
</evidence>
<dbReference type="EMBL" id="CAJOBA010045502">
    <property type="protein sequence ID" value="CAF4177748.1"/>
    <property type="molecule type" value="Genomic_DNA"/>
</dbReference>
<feature type="region of interest" description="Disordered" evidence="1">
    <location>
        <begin position="1"/>
        <end position="95"/>
    </location>
</feature>
<comment type="caution">
    <text evidence="2">The sequence shown here is derived from an EMBL/GenBank/DDBJ whole genome shotgun (WGS) entry which is preliminary data.</text>
</comment>
<evidence type="ECO:0000313" key="4">
    <source>
        <dbReference type="EMBL" id="CAF3979586.1"/>
    </source>
</evidence>
<proteinExistence type="predicted"/>
<dbReference type="Proteomes" id="UP000663829">
    <property type="component" value="Unassembled WGS sequence"/>
</dbReference>
<dbReference type="EMBL" id="CAJOBC010009113">
    <property type="protein sequence ID" value="CAF3979586.1"/>
    <property type="molecule type" value="Genomic_DNA"/>
</dbReference>
<dbReference type="EMBL" id="CAJNOQ010009112">
    <property type="protein sequence ID" value="CAF1215812.1"/>
    <property type="molecule type" value="Genomic_DNA"/>
</dbReference>